<gene>
    <name evidence="1" type="ORF">SSE37_07973</name>
</gene>
<accession>A3JZ26</accession>
<dbReference type="InterPro" id="IPR029058">
    <property type="entry name" value="AB_hydrolase_fold"/>
</dbReference>
<organism evidence="1 2">
    <name type="scientific">Sagittula stellata (strain ATCC 700073 / DSM 11524 / E-37)</name>
    <dbReference type="NCBI Taxonomy" id="388399"/>
    <lineage>
        <taxon>Bacteria</taxon>
        <taxon>Pseudomonadati</taxon>
        <taxon>Pseudomonadota</taxon>
        <taxon>Alphaproteobacteria</taxon>
        <taxon>Rhodobacterales</taxon>
        <taxon>Roseobacteraceae</taxon>
        <taxon>Sagittula</taxon>
    </lineage>
</organism>
<dbReference type="RefSeq" id="WP_005855908.1">
    <property type="nucleotide sequence ID" value="NZ_AAYA01000002.1"/>
</dbReference>
<comment type="caution">
    <text evidence="1">The sequence shown here is derived from an EMBL/GenBank/DDBJ whole genome shotgun (WGS) entry which is preliminary data.</text>
</comment>
<sequence length="345" mass="37461">MQRPLLLCLLILLLAGCAARGVITLLPQLDGQGTDVRRVFIASNRLSGSDDASQFIFEQDFGDVRDPNMRYGSILVSIPPGHREGQIEWPGAEVPDPQRHFVASDQRTYADARTFLDALDASDREPREVVVFVHGYNVNNAEAVYRLAQIAKDFDAKVPAIAFSWPSAGNPRGYVYDRDSVMFSRDDLESLLTALTGPGGRRVLLVAHSMGSQLVMETLRQMSISGNRRALAGISGVALISPDIDEDVFVQQARRITPFPEPFTLMVSTRDRALDLSAFLTGKPARLGSITDPSRLGALPVQVVDLSDIEGGERGGHSTAFTAPAAIRLLRDLATGASELIEGAF</sequence>
<dbReference type="InterPro" id="IPR010297">
    <property type="entry name" value="DUF900_hydrolase"/>
</dbReference>
<dbReference type="Gene3D" id="3.40.50.1820">
    <property type="entry name" value="alpha/beta hydrolase"/>
    <property type="match status" value="1"/>
</dbReference>
<dbReference type="PANTHER" id="PTHR36513">
    <property type="entry name" value="ABC TRANSMEMBRANE TYPE-1 DOMAIN-CONTAINING PROTEIN"/>
    <property type="match status" value="1"/>
</dbReference>
<dbReference type="eggNOG" id="COG4782">
    <property type="taxonomic scope" value="Bacteria"/>
</dbReference>
<dbReference type="OrthoDB" id="9797755at2"/>
<dbReference type="ESTHER" id="9rhob-a3jz26">
    <property type="family name" value="Duf_900"/>
</dbReference>
<evidence type="ECO:0000313" key="1">
    <source>
        <dbReference type="EMBL" id="EBA09729.1"/>
    </source>
</evidence>
<dbReference type="PANTHER" id="PTHR36513:SF1">
    <property type="entry name" value="TRANSMEMBRANE PROTEIN"/>
    <property type="match status" value="1"/>
</dbReference>
<dbReference type="SUPFAM" id="SSF53474">
    <property type="entry name" value="alpha/beta-Hydrolases"/>
    <property type="match status" value="1"/>
</dbReference>
<dbReference type="AlphaFoldDB" id="A3JZ26"/>
<dbReference type="PIRSF" id="PIRSF033909">
    <property type="entry name" value="UCP033909"/>
    <property type="match status" value="1"/>
</dbReference>
<keyword evidence="2" id="KW-1185">Reference proteome</keyword>
<name>A3JZ26_SAGS3</name>
<protein>
    <recommendedName>
        <fullName evidence="3">Lipoprotein</fullName>
    </recommendedName>
</protein>
<dbReference type="PROSITE" id="PS51257">
    <property type="entry name" value="PROKAR_LIPOPROTEIN"/>
    <property type="match status" value="1"/>
</dbReference>
<dbReference type="InterPro" id="IPR014586">
    <property type="entry name" value="UCP033909"/>
</dbReference>
<evidence type="ECO:0008006" key="3">
    <source>
        <dbReference type="Google" id="ProtNLM"/>
    </source>
</evidence>
<reference evidence="1 2" key="1">
    <citation type="submission" date="2006-06" db="EMBL/GenBank/DDBJ databases">
        <authorList>
            <person name="Moran M.A."/>
            <person name="Ferriera S."/>
            <person name="Johnson J."/>
            <person name="Kravitz S."/>
            <person name="Beeson K."/>
            <person name="Sutton G."/>
            <person name="Rogers Y.-H."/>
            <person name="Friedman R."/>
            <person name="Frazier M."/>
            <person name="Venter J.C."/>
        </authorList>
    </citation>
    <scope>NUCLEOTIDE SEQUENCE [LARGE SCALE GENOMIC DNA]</scope>
    <source>
        <strain evidence="1 2">E-37</strain>
    </source>
</reference>
<evidence type="ECO:0000313" key="2">
    <source>
        <dbReference type="Proteomes" id="UP000005713"/>
    </source>
</evidence>
<dbReference type="Proteomes" id="UP000005713">
    <property type="component" value="Unassembled WGS sequence"/>
</dbReference>
<dbReference type="Pfam" id="PF05990">
    <property type="entry name" value="DUF900"/>
    <property type="match status" value="1"/>
</dbReference>
<dbReference type="EMBL" id="AAYA01000002">
    <property type="protein sequence ID" value="EBA09729.1"/>
    <property type="molecule type" value="Genomic_DNA"/>
</dbReference>
<proteinExistence type="predicted"/>